<dbReference type="EMBL" id="CP002581">
    <property type="protein sequence ID" value="AJK50147.1"/>
    <property type="molecule type" value="Genomic_DNA"/>
</dbReference>
<name>A0A0B6RXP1_BURPL</name>
<reference evidence="2" key="1">
    <citation type="submission" date="2011-03" db="EMBL/GenBank/DDBJ databases">
        <authorList>
            <person name="Voget S."/>
            <person name="Streit W.R."/>
            <person name="Jaeger K.E."/>
            <person name="Daniel R."/>
        </authorList>
    </citation>
    <scope>NUCLEOTIDE SEQUENCE [LARGE SCALE GENOMIC DNA]</scope>
    <source>
        <strain evidence="2">PG1</strain>
    </source>
</reference>
<dbReference type="HOGENOM" id="CLU_110355_5_2_4"/>
<dbReference type="AlphaFoldDB" id="A0A0B6RXP1"/>
<accession>A0A0B6RXP1</accession>
<dbReference type="Gene3D" id="3.30.70.1060">
    <property type="entry name" value="Dimeric alpha+beta barrel"/>
    <property type="match status" value="1"/>
</dbReference>
<dbReference type="InterPro" id="IPR011008">
    <property type="entry name" value="Dimeric_a/b-barrel"/>
</dbReference>
<protein>
    <recommendedName>
        <fullName evidence="3">YCII-related domain-containing protein</fullName>
    </recommendedName>
</protein>
<dbReference type="KEGG" id="bgp:BGL_2c20830"/>
<evidence type="ECO:0000313" key="2">
    <source>
        <dbReference type="Proteomes" id="UP000031838"/>
    </source>
</evidence>
<reference evidence="1 2" key="2">
    <citation type="journal article" date="2016" name="Appl. Microbiol. Biotechnol.">
        <title>Mutations improving production and secretion of extracellular lipase by Burkholderia glumae PG1.</title>
        <authorList>
            <person name="Knapp A."/>
            <person name="Voget S."/>
            <person name="Gao R."/>
            <person name="Zaburannyi N."/>
            <person name="Krysciak D."/>
            <person name="Breuer M."/>
            <person name="Hauer B."/>
            <person name="Streit W.R."/>
            <person name="Muller R."/>
            <person name="Daniel R."/>
            <person name="Jaeger K.E."/>
        </authorList>
    </citation>
    <scope>NUCLEOTIDE SEQUENCE [LARGE SCALE GENOMIC DNA]</scope>
    <source>
        <strain evidence="1 2">PG1</strain>
    </source>
</reference>
<dbReference type="Proteomes" id="UP000031838">
    <property type="component" value="Chromosome 2"/>
</dbReference>
<dbReference type="SUPFAM" id="SSF54909">
    <property type="entry name" value="Dimeric alpha+beta barrel"/>
    <property type="match status" value="1"/>
</dbReference>
<sequence>MRHVRLFFDFAPDFASRRERDRESHPRVAWAAGERGELVLAGALTDPPDAGLLLRKADSIDTVEKSVRQDPHVAGLVVRWRIRERA</sequence>
<evidence type="ECO:0008006" key="3">
    <source>
        <dbReference type="Google" id="ProtNLM"/>
    </source>
</evidence>
<proteinExistence type="predicted"/>
<organism evidence="1 2">
    <name type="scientific">Burkholderia plantarii</name>
    <dbReference type="NCBI Taxonomy" id="41899"/>
    <lineage>
        <taxon>Bacteria</taxon>
        <taxon>Pseudomonadati</taxon>
        <taxon>Pseudomonadota</taxon>
        <taxon>Betaproteobacteria</taxon>
        <taxon>Burkholderiales</taxon>
        <taxon>Burkholderiaceae</taxon>
        <taxon>Burkholderia</taxon>
    </lineage>
</organism>
<keyword evidence="2" id="KW-1185">Reference proteome</keyword>
<gene>
    <name evidence="1" type="ORF">BGL_2c20830</name>
</gene>
<evidence type="ECO:0000313" key="1">
    <source>
        <dbReference type="EMBL" id="AJK50147.1"/>
    </source>
</evidence>